<comment type="caution">
    <text evidence="1">The sequence shown here is derived from an EMBL/GenBank/DDBJ whole genome shotgun (WGS) entry which is preliminary data.</text>
</comment>
<sequence length="48" mass="5158">MAAGTKGWDGNGVKLTPTCVGNTANAEEKKLPIKNHPRMRGEYTVTIT</sequence>
<keyword evidence="2" id="KW-1185">Reference proteome</keyword>
<organism evidence="1 2">
    <name type="scientific">Levilactobacillus zymae</name>
    <dbReference type="NCBI Taxonomy" id="267363"/>
    <lineage>
        <taxon>Bacteria</taxon>
        <taxon>Bacillati</taxon>
        <taxon>Bacillota</taxon>
        <taxon>Bacilli</taxon>
        <taxon>Lactobacillales</taxon>
        <taxon>Lactobacillaceae</taxon>
        <taxon>Levilactobacillus</taxon>
    </lineage>
</organism>
<proteinExistence type="predicted"/>
<reference evidence="1 2" key="1">
    <citation type="submission" date="2019-07" db="EMBL/GenBank/DDBJ databases">
        <title>Whole genome shotgun sequence of Lactobacillus zymae NBRC 107157.</title>
        <authorList>
            <person name="Hosoyama A."/>
            <person name="Uohara A."/>
            <person name="Ohji S."/>
            <person name="Ichikawa N."/>
        </authorList>
    </citation>
    <scope>NUCLEOTIDE SEQUENCE [LARGE SCALE GENOMIC DNA]</scope>
    <source>
        <strain evidence="1 2">NBRC 107157</strain>
    </source>
</reference>
<name>A0ABQ0X323_9LACO</name>
<evidence type="ECO:0000313" key="1">
    <source>
        <dbReference type="EMBL" id="GEO72732.1"/>
    </source>
</evidence>
<evidence type="ECO:0000313" key="2">
    <source>
        <dbReference type="Proteomes" id="UP000321794"/>
    </source>
</evidence>
<accession>A0ABQ0X323</accession>
<gene>
    <name evidence="1" type="ORF">LZY01_19000</name>
</gene>
<dbReference type="Proteomes" id="UP000321794">
    <property type="component" value="Unassembled WGS sequence"/>
</dbReference>
<dbReference type="EMBL" id="BJZK01000026">
    <property type="protein sequence ID" value="GEO72732.1"/>
    <property type="molecule type" value="Genomic_DNA"/>
</dbReference>
<protein>
    <submittedName>
        <fullName evidence="1">Uncharacterized protein</fullName>
    </submittedName>
</protein>